<feature type="transmembrane region" description="Helical" evidence="6">
    <location>
        <begin position="143"/>
        <end position="163"/>
    </location>
</feature>
<accession>A0A975TT10</accession>
<feature type="transmembrane region" description="Helical" evidence="6">
    <location>
        <begin position="206"/>
        <end position="228"/>
    </location>
</feature>
<keyword evidence="3 6" id="KW-0812">Transmembrane</keyword>
<comment type="subcellular location">
    <subcellularLocation>
        <location evidence="1">Cell membrane</location>
        <topology evidence="1">Multi-pass membrane protein</topology>
    </subcellularLocation>
</comment>
<evidence type="ECO:0000256" key="5">
    <source>
        <dbReference type="ARBA" id="ARBA00023136"/>
    </source>
</evidence>
<reference evidence="9 10" key="1">
    <citation type="submission" date="2021-07" db="EMBL/GenBank/DDBJ databases">
        <title>Karlodiniumbacter phycospheric gen. nov., sp. nov., a phycosphere bacterium isolated from karlodinium veneficum.</title>
        <authorList>
            <person name="Peng Y."/>
            <person name="Jiang L."/>
            <person name="Lee J."/>
        </authorList>
    </citation>
    <scope>NUCLEOTIDE SEQUENCE</scope>
    <source>
        <strain evidence="9 10">N5</strain>
    </source>
</reference>
<evidence type="ECO:0000256" key="4">
    <source>
        <dbReference type="ARBA" id="ARBA00022989"/>
    </source>
</evidence>
<dbReference type="EMBL" id="CP078073">
    <property type="protein sequence ID" value="QXL86803.1"/>
    <property type="molecule type" value="Genomic_DNA"/>
</dbReference>
<dbReference type="Pfam" id="PF07690">
    <property type="entry name" value="MFS_1"/>
    <property type="match status" value="1"/>
</dbReference>
<dbReference type="CDD" id="cd17324">
    <property type="entry name" value="MFS_NepI_like"/>
    <property type="match status" value="1"/>
</dbReference>
<dbReference type="InterPro" id="IPR011701">
    <property type="entry name" value="MFS"/>
</dbReference>
<dbReference type="SUPFAM" id="SSF103473">
    <property type="entry name" value="MFS general substrate transporter"/>
    <property type="match status" value="1"/>
</dbReference>
<dbReference type="RefSeq" id="WP_257893731.1">
    <property type="nucleotide sequence ID" value="NZ_JAIMBW010000001.1"/>
</dbReference>
<feature type="transmembrane region" description="Helical" evidence="6">
    <location>
        <begin position="300"/>
        <end position="318"/>
    </location>
</feature>
<dbReference type="Proteomes" id="UP000693972">
    <property type="component" value="Unassembled WGS sequence"/>
</dbReference>
<evidence type="ECO:0000313" key="8">
    <source>
        <dbReference type="EMBL" id="MBY4894120.1"/>
    </source>
</evidence>
<feature type="transmembrane region" description="Helical" evidence="6">
    <location>
        <begin position="81"/>
        <end position="100"/>
    </location>
</feature>
<keyword evidence="5 6" id="KW-0472">Membrane</keyword>
<feature type="transmembrane region" description="Helical" evidence="6">
    <location>
        <begin position="339"/>
        <end position="359"/>
    </location>
</feature>
<feature type="transmembrane region" description="Helical" evidence="6">
    <location>
        <begin position="106"/>
        <end position="131"/>
    </location>
</feature>
<dbReference type="Gene3D" id="1.20.1250.20">
    <property type="entry name" value="MFS general substrate transporter like domains"/>
    <property type="match status" value="1"/>
</dbReference>
<feature type="transmembrane region" description="Helical" evidence="6">
    <location>
        <begin position="278"/>
        <end position="294"/>
    </location>
</feature>
<dbReference type="InterPro" id="IPR050189">
    <property type="entry name" value="MFS_Efflux_Transporters"/>
</dbReference>
<evidence type="ECO:0000256" key="2">
    <source>
        <dbReference type="ARBA" id="ARBA00022475"/>
    </source>
</evidence>
<sequence length="390" mass="40159">MNTPSDGDITSERSLIAIMSATNFVIGMGAFMVIGMLPPLAADLGLSVSLAGWVMTIYAIAYAVTSPLLVSATGRVGRRKVLFAGLSIFAMANLLAALAPNEGVLFIARALAAVGAGITTPVTAAVVAGVVAPQQRARSLASVMFGLTLAQVIGVPAGGFVAFTFGWRFAFLIVAIIALPCLFLIWTRVPRGLHFQPVGLRDLGAVIADGPIMLAILVTATFLGAIYVPLTFLASLLEEVMGYGRNGISGILLCLGLAAVFGNLLGGWMADRFGPTRTLLFLALTQIVAMPLFSTLPMAGWLLFTLVFVWSTFGWSITAPQQARIISLRPERAPVVLSLNAAAIYIGAALGSAIGGAVIAGHGLIALGIAGGLGAAIALANIILSARISG</sequence>
<dbReference type="AlphaFoldDB" id="A0A975TT10"/>
<protein>
    <submittedName>
        <fullName evidence="9">MFS transporter</fullName>
    </submittedName>
</protein>
<keyword evidence="4 6" id="KW-1133">Transmembrane helix</keyword>
<feature type="domain" description="Major facilitator superfamily (MFS) profile" evidence="7">
    <location>
        <begin position="15"/>
        <end position="390"/>
    </location>
</feature>
<dbReference type="InterPro" id="IPR020846">
    <property type="entry name" value="MFS_dom"/>
</dbReference>
<dbReference type="InterPro" id="IPR036259">
    <property type="entry name" value="MFS_trans_sf"/>
</dbReference>
<evidence type="ECO:0000256" key="1">
    <source>
        <dbReference type="ARBA" id="ARBA00004651"/>
    </source>
</evidence>
<name>A0A975TT10_9RHOB</name>
<keyword evidence="10" id="KW-1185">Reference proteome</keyword>
<feature type="transmembrane region" description="Helical" evidence="6">
    <location>
        <begin position="15"/>
        <end position="38"/>
    </location>
</feature>
<feature type="transmembrane region" description="Helical" evidence="6">
    <location>
        <begin position="365"/>
        <end position="384"/>
    </location>
</feature>
<evidence type="ECO:0000256" key="3">
    <source>
        <dbReference type="ARBA" id="ARBA00022692"/>
    </source>
</evidence>
<dbReference type="GO" id="GO:0005886">
    <property type="term" value="C:plasma membrane"/>
    <property type="evidence" value="ECO:0007669"/>
    <property type="project" value="UniProtKB-SubCell"/>
</dbReference>
<evidence type="ECO:0000259" key="7">
    <source>
        <dbReference type="PROSITE" id="PS50850"/>
    </source>
</evidence>
<feature type="transmembrane region" description="Helical" evidence="6">
    <location>
        <begin position="248"/>
        <end position="266"/>
    </location>
</feature>
<proteinExistence type="predicted"/>
<feature type="transmembrane region" description="Helical" evidence="6">
    <location>
        <begin position="169"/>
        <end position="186"/>
    </location>
</feature>
<gene>
    <name evidence="8" type="ORF">KUL25_15290</name>
    <name evidence="9" type="ORF">KUL25_15295</name>
</gene>
<dbReference type="GO" id="GO:0022857">
    <property type="term" value="F:transmembrane transporter activity"/>
    <property type="evidence" value="ECO:0007669"/>
    <property type="project" value="InterPro"/>
</dbReference>
<organism evidence="9">
    <name type="scientific">Gymnodinialimonas phycosphaerae</name>
    <dbReference type="NCBI Taxonomy" id="2841589"/>
    <lineage>
        <taxon>Bacteria</taxon>
        <taxon>Pseudomonadati</taxon>
        <taxon>Pseudomonadota</taxon>
        <taxon>Alphaproteobacteria</taxon>
        <taxon>Rhodobacterales</taxon>
        <taxon>Paracoccaceae</taxon>
        <taxon>Gymnodinialimonas</taxon>
    </lineage>
</organism>
<keyword evidence="2" id="KW-1003">Cell membrane</keyword>
<dbReference type="PANTHER" id="PTHR43124:SF10">
    <property type="entry name" value="PURINE EFFLUX PUMP PBUE"/>
    <property type="match status" value="1"/>
</dbReference>
<dbReference type="PROSITE" id="PS50850">
    <property type="entry name" value="MFS"/>
    <property type="match status" value="1"/>
</dbReference>
<evidence type="ECO:0000313" key="9">
    <source>
        <dbReference type="EMBL" id="QXL86803.1"/>
    </source>
</evidence>
<dbReference type="EMBL" id="JAIMBW010000001">
    <property type="protein sequence ID" value="MBY4894120.1"/>
    <property type="molecule type" value="Genomic_DNA"/>
</dbReference>
<evidence type="ECO:0000256" key="6">
    <source>
        <dbReference type="SAM" id="Phobius"/>
    </source>
</evidence>
<dbReference type="PANTHER" id="PTHR43124">
    <property type="entry name" value="PURINE EFFLUX PUMP PBUE"/>
    <property type="match status" value="1"/>
</dbReference>
<feature type="transmembrane region" description="Helical" evidence="6">
    <location>
        <begin position="50"/>
        <end position="69"/>
    </location>
</feature>
<evidence type="ECO:0000313" key="10">
    <source>
        <dbReference type="Proteomes" id="UP000693972"/>
    </source>
</evidence>